<gene>
    <name evidence="2" type="ORF">KACHI17_24140</name>
</gene>
<name>A0AAT9GLZ4_9BACT</name>
<dbReference type="EMBL" id="AP029612">
    <property type="protein sequence ID" value="BFG71533.1"/>
    <property type="molecule type" value="Genomic_DNA"/>
</dbReference>
<reference evidence="2" key="1">
    <citation type="submission" date="2024-02" db="EMBL/GenBank/DDBJ databases">
        <title>Sediminibacterium planktonica sp. nov. and Sediminibacterium longus sp. nov., isolated from surface lake and river water.</title>
        <authorList>
            <person name="Watanabe K."/>
            <person name="Takemine S."/>
            <person name="Ishii Y."/>
            <person name="Ogata Y."/>
            <person name="Shindo C."/>
            <person name="Suda W."/>
        </authorList>
    </citation>
    <scope>NUCLEOTIDE SEQUENCE</scope>
    <source>
        <strain evidence="2">KACHI17</strain>
    </source>
</reference>
<organism evidence="2">
    <name type="scientific">Sediminibacterium sp. KACHI17</name>
    <dbReference type="NCBI Taxonomy" id="1751071"/>
    <lineage>
        <taxon>Bacteria</taxon>
        <taxon>Pseudomonadati</taxon>
        <taxon>Bacteroidota</taxon>
        <taxon>Chitinophagia</taxon>
        <taxon>Chitinophagales</taxon>
        <taxon>Chitinophagaceae</taxon>
        <taxon>Sediminibacterium</taxon>
    </lineage>
</organism>
<proteinExistence type="predicted"/>
<protein>
    <submittedName>
        <fullName evidence="2">Uncharacterized protein</fullName>
    </submittedName>
</protein>
<evidence type="ECO:0000313" key="2">
    <source>
        <dbReference type="EMBL" id="BFG71533.1"/>
    </source>
</evidence>
<dbReference type="RefSeq" id="WP_353549162.1">
    <property type="nucleotide sequence ID" value="NZ_AP029612.1"/>
</dbReference>
<feature type="coiled-coil region" evidence="1">
    <location>
        <begin position="1"/>
        <end position="56"/>
    </location>
</feature>
<accession>A0AAT9GLZ4</accession>
<sequence length="95" mass="11063">MLDLDLHIKNIQEKLQQLLRNQQVLVKENQRLVKELEKSKQLLLEKEETVAMLRQQLDALKIGTTAQSPEEKALLEKRINGYLKEIDKCLALLNT</sequence>
<dbReference type="AlphaFoldDB" id="A0AAT9GLZ4"/>
<keyword evidence="1" id="KW-0175">Coiled coil</keyword>
<evidence type="ECO:0000256" key="1">
    <source>
        <dbReference type="SAM" id="Coils"/>
    </source>
</evidence>